<dbReference type="CDD" id="cd00143">
    <property type="entry name" value="PP2Cc"/>
    <property type="match status" value="1"/>
</dbReference>
<feature type="domain" description="PPM-type phosphatase" evidence="2">
    <location>
        <begin position="29"/>
        <end position="319"/>
    </location>
</feature>
<organism evidence="3 4">
    <name type="scientific">Candidatus Roizmanbacteria bacterium RIFCSPHIGHO2_01_FULL_39_12b</name>
    <dbReference type="NCBI Taxonomy" id="1802030"/>
    <lineage>
        <taxon>Bacteria</taxon>
        <taxon>Candidatus Roizmaniibacteriota</taxon>
    </lineage>
</organism>
<sequence length="340" mass="36754">MWLNNGMFDSTEQTSSSPVTAKETPGKYRILVNGKVIGSPDHPDVSQDSLRTIPDGAVVCDGVGGSQGGEVASRLTADIFATALGRAAKTPEAIKKAMQYAAVEAKKQIIKARQNQGLRGADTTVVSAIVLPTDKPDEFEVICGNIGDSQAYVLRLDGTLERISQPHSMVEAQVGAGHIAKEEAFTRVDRNVIYRAVGSEPEGNKIDTYSVRIRRGEAVVLLSDGVTDNVPERLGDVDSLVDWKTVKTQEEKTIFDKLGLQISRTGEVSEESAFVKDKRSNERLPLPALQGLIGDAISRTKHQDLRGSAENVCERVLQLMYADTAFAKPDDISCAIIMPT</sequence>
<dbReference type="Pfam" id="PF13672">
    <property type="entry name" value="PP2C_2"/>
    <property type="match status" value="1"/>
</dbReference>
<feature type="region of interest" description="Disordered" evidence="1">
    <location>
        <begin position="1"/>
        <end position="24"/>
    </location>
</feature>
<dbReference type="PROSITE" id="PS51746">
    <property type="entry name" value="PPM_2"/>
    <property type="match status" value="1"/>
</dbReference>
<dbReference type="AlphaFoldDB" id="A0A1F7G7X2"/>
<evidence type="ECO:0000313" key="4">
    <source>
        <dbReference type="Proteomes" id="UP000178372"/>
    </source>
</evidence>
<evidence type="ECO:0000256" key="1">
    <source>
        <dbReference type="SAM" id="MobiDB-lite"/>
    </source>
</evidence>
<dbReference type="SUPFAM" id="SSF81606">
    <property type="entry name" value="PP2C-like"/>
    <property type="match status" value="1"/>
</dbReference>
<dbReference type="InterPro" id="IPR036457">
    <property type="entry name" value="PPM-type-like_dom_sf"/>
</dbReference>
<dbReference type="Proteomes" id="UP000178372">
    <property type="component" value="Unassembled WGS sequence"/>
</dbReference>
<evidence type="ECO:0000313" key="3">
    <source>
        <dbReference type="EMBL" id="OGK14950.1"/>
    </source>
</evidence>
<dbReference type="SMART" id="SM00331">
    <property type="entry name" value="PP2C_SIG"/>
    <property type="match status" value="1"/>
</dbReference>
<gene>
    <name evidence="3" type="ORF">A2690_04610</name>
</gene>
<dbReference type="InterPro" id="IPR001932">
    <property type="entry name" value="PPM-type_phosphatase-like_dom"/>
</dbReference>
<dbReference type="SMART" id="SM00332">
    <property type="entry name" value="PP2Cc"/>
    <property type="match status" value="1"/>
</dbReference>
<dbReference type="EMBL" id="MFZF01000038">
    <property type="protein sequence ID" value="OGK14950.1"/>
    <property type="molecule type" value="Genomic_DNA"/>
</dbReference>
<proteinExistence type="predicted"/>
<protein>
    <recommendedName>
        <fullName evidence="2">PPM-type phosphatase domain-containing protein</fullName>
    </recommendedName>
</protein>
<dbReference type="Gene3D" id="3.60.40.10">
    <property type="entry name" value="PPM-type phosphatase domain"/>
    <property type="match status" value="1"/>
</dbReference>
<feature type="compositionally biased region" description="Polar residues" evidence="1">
    <location>
        <begin position="7"/>
        <end position="19"/>
    </location>
</feature>
<evidence type="ECO:0000259" key="2">
    <source>
        <dbReference type="PROSITE" id="PS51746"/>
    </source>
</evidence>
<comment type="caution">
    <text evidence="3">The sequence shown here is derived from an EMBL/GenBank/DDBJ whole genome shotgun (WGS) entry which is preliminary data.</text>
</comment>
<name>A0A1F7G7X2_9BACT</name>
<dbReference type="PANTHER" id="PTHR21586:SF0">
    <property type="entry name" value="PP2C-LIKE DOMAIN-CONTAINING PROTEIN CG9801"/>
    <property type="match status" value="1"/>
</dbReference>
<dbReference type="InterPro" id="IPR053287">
    <property type="entry name" value="PP2C-like_domain"/>
</dbReference>
<reference evidence="3 4" key="1">
    <citation type="journal article" date="2016" name="Nat. Commun.">
        <title>Thousands of microbial genomes shed light on interconnected biogeochemical processes in an aquifer system.</title>
        <authorList>
            <person name="Anantharaman K."/>
            <person name="Brown C.T."/>
            <person name="Hug L.A."/>
            <person name="Sharon I."/>
            <person name="Castelle C.J."/>
            <person name="Probst A.J."/>
            <person name="Thomas B.C."/>
            <person name="Singh A."/>
            <person name="Wilkins M.J."/>
            <person name="Karaoz U."/>
            <person name="Brodie E.L."/>
            <person name="Williams K.H."/>
            <person name="Hubbard S.S."/>
            <person name="Banfield J.F."/>
        </authorList>
    </citation>
    <scope>NUCLEOTIDE SEQUENCE [LARGE SCALE GENOMIC DNA]</scope>
</reference>
<dbReference type="PANTHER" id="PTHR21586">
    <property type="entry name" value="TIPA"/>
    <property type="match status" value="1"/>
</dbReference>
<accession>A0A1F7G7X2</accession>